<dbReference type="HOGENOM" id="CLU_053867_0_0_1"/>
<proteinExistence type="evidence at transcript level"/>
<accession>Q7JYM9</accession>
<dbReference type="CDD" id="cd09120">
    <property type="entry name" value="PLDc_DNaseII_1"/>
    <property type="match status" value="1"/>
</dbReference>
<dbReference type="GO" id="GO:0004520">
    <property type="term" value="F:DNA endonuclease activity"/>
    <property type="evidence" value="ECO:0000250"/>
    <property type="project" value="FlyBase"/>
</dbReference>
<dbReference type="EMBL" id="AY075328">
    <property type="protein sequence ID" value="AAL68195.2"/>
    <property type="molecule type" value="mRNA"/>
</dbReference>
<dbReference type="FlyBase" id="FBgn0000477">
    <property type="gene designation" value="DNaseII"/>
</dbReference>
<dbReference type="GO" id="GO:0006308">
    <property type="term" value="P:DNA catabolic process"/>
    <property type="evidence" value="ECO:0000304"/>
    <property type="project" value="FlyBase"/>
</dbReference>
<dbReference type="AlphaFoldDB" id="Q7JYM9"/>
<reference evidence="4" key="1">
    <citation type="submission" date="2003-12" db="EMBL/GenBank/DDBJ databases">
        <authorList>
            <person name="Stapleton M."/>
            <person name="Brokstein P."/>
            <person name="Hong L."/>
            <person name="Agbayani A."/>
            <person name="Carlson J."/>
            <person name="Champe M."/>
            <person name="Chavez C."/>
            <person name="Dorsett V."/>
            <person name="Dresnek D."/>
            <person name="Farfan D."/>
            <person name="Frise E."/>
            <person name="George R."/>
            <person name="Gonzalez M."/>
            <person name="Guarin H."/>
            <person name="Kronmiller B."/>
            <person name="Li P."/>
            <person name="Liao G."/>
            <person name="Miranda A."/>
            <person name="Mungall C.J."/>
            <person name="Nunoo J."/>
            <person name="Pacleb J."/>
            <person name="Paragas V."/>
            <person name="Park S."/>
            <person name="Patel S."/>
            <person name="Phouanenavong S."/>
            <person name="Wan K."/>
            <person name="Yu C."/>
            <person name="Lewis S.E."/>
            <person name="Rubin G.M."/>
            <person name="Celniker S."/>
        </authorList>
    </citation>
    <scope>NUCLEOTIDE SEQUENCE</scope>
    <source>
        <strain evidence="4">Berkeley</strain>
    </source>
</reference>
<dbReference type="PhylomeDB" id="Q7JYM9"/>
<dbReference type="CDD" id="cd09121">
    <property type="entry name" value="PLDc_DNaseII_2"/>
    <property type="match status" value="1"/>
</dbReference>
<feature type="signal peptide" evidence="3">
    <location>
        <begin position="1"/>
        <end position="25"/>
    </location>
</feature>
<comment type="similarity">
    <text evidence="1">Belongs to the DNase II family.</text>
</comment>
<evidence type="ECO:0000256" key="1">
    <source>
        <dbReference type="ARBA" id="ARBA00007527"/>
    </source>
</evidence>
<dbReference type="ExpressionAtlas" id="Q7JYM9">
    <property type="expression patterns" value="baseline and differential"/>
</dbReference>
<organism evidence="4">
    <name type="scientific">Drosophila melanogaster</name>
    <name type="common">Fruit fly</name>
    <dbReference type="NCBI Taxonomy" id="7227"/>
    <lineage>
        <taxon>Eukaryota</taxon>
        <taxon>Metazoa</taxon>
        <taxon>Ecdysozoa</taxon>
        <taxon>Arthropoda</taxon>
        <taxon>Hexapoda</taxon>
        <taxon>Insecta</taxon>
        <taxon>Pterygota</taxon>
        <taxon>Neoptera</taxon>
        <taxon>Endopterygota</taxon>
        <taxon>Diptera</taxon>
        <taxon>Brachycera</taxon>
        <taxon>Muscomorpha</taxon>
        <taxon>Ephydroidea</taxon>
        <taxon>Drosophilidae</taxon>
        <taxon>Drosophila</taxon>
        <taxon>Sophophora</taxon>
    </lineage>
</organism>
<evidence type="ECO:0000313" key="4">
    <source>
        <dbReference type="EMBL" id="AAL68195.2"/>
    </source>
</evidence>
<dbReference type="AGR" id="FB:FBgn0000477"/>
<dbReference type="InterPro" id="IPR004947">
    <property type="entry name" value="DNase_II"/>
</dbReference>
<sequence>QLEGCTMRSLCFVLLFVWFFYQNEAKSKVSCKDEAGNDVDWWHLYKLPKHYQHNDLGKDTSGLKYLYVTSQNYDTWQMSGKFISDPLSLPAQTLNPLNDDPSHTLLAAYNDQQPNGTVFSSGGHAKGVVASDGETAIWIVHSVPKFPTIPDYSYPTSGEQYAQSMLCVTLKGEDLEKVGQILVYNEPHFYYQRNPLATRSDELFPSLERALHGQWRTESPFQKDLEVRSLDGKKFRLFGKSGRANVELYADVVAPTLDVSLFVEAWRDGAGNLPNSCDKSDKVLNVESISNPELSVDFKTTQDHSKWAVSRPTGILIYHWRVGGGDWICVGDINRQEGQLHRGGGTVCHKSARVSNLYRQLVTNYDKCAQQE</sequence>
<keyword evidence="3" id="KW-0732">Signal</keyword>
<dbReference type="Bgee" id="FBgn0000477">
    <property type="expression patterns" value="Expressed in ensheathing neuropil associated glial cell (Drosophila) in brain and 46 other cell types or tissues"/>
</dbReference>
<name>Q7JYM9_DROME</name>
<evidence type="ECO:0000313" key="5">
    <source>
        <dbReference type="FlyBase" id="FBgn0000477"/>
    </source>
</evidence>
<dbReference type="PANTHER" id="PTHR10858:SF23">
    <property type="entry name" value="DEOXYRIBONUCLEASE II"/>
    <property type="match status" value="1"/>
</dbReference>
<protein>
    <submittedName>
        <fullName evidence="4">GH10876p</fullName>
    </submittedName>
</protein>
<dbReference type="OrthoDB" id="10261598at2759"/>
<dbReference type="PANTHER" id="PTHR10858">
    <property type="entry name" value="DEOXYRIBONUCLEASE II"/>
    <property type="match status" value="1"/>
</dbReference>
<feature type="chain" id="PRO_5004289459" evidence="3">
    <location>
        <begin position="26"/>
        <end position="372"/>
    </location>
</feature>
<dbReference type="GO" id="GO:0004531">
    <property type="term" value="F:deoxyribonuclease II activity"/>
    <property type="evidence" value="ECO:0000304"/>
    <property type="project" value="FlyBase"/>
</dbReference>
<dbReference type="VEuPathDB" id="VectorBase:FBgn0000477"/>
<keyword evidence="2" id="KW-0378">Hydrolase</keyword>
<evidence type="ECO:0000256" key="2">
    <source>
        <dbReference type="ARBA" id="ARBA00022801"/>
    </source>
</evidence>
<dbReference type="GO" id="GO:0045476">
    <property type="term" value="P:nurse cell apoptotic process"/>
    <property type="evidence" value="ECO:0000315"/>
    <property type="project" value="FlyBase"/>
</dbReference>
<gene>
    <name evidence="4 5" type="primary">DNaseII</name>
    <name evidence="5" type="ORF">CG7780</name>
</gene>
<evidence type="ECO:0000256" key="3">
    <source>
        <dbReference type="SAM" id="SignalP"/>
    </source>
</evidence>
<dbReference type="BRENDA" id="3.1.22.1">
    <property type="organism ID" value="1994"/>
</dbReference>
<feature type="non-terminal residue" evidence="4">
    <location>
        <position position="1"/>
    </location>
</feature>
<dbReference type="Pfam" id="PF03265">
    <property type="entry name" value="DNase_II"/>
    <property type="match status" value="1"/>
</dbReference>